<name>A0A553QMT3_9TELE</name>
<dbReference type="OrthoDB" id="44015at2759"/>
<gene>
    <name evidence="2" type="ORF">DNTS_021661</name>
</gene>
<feature type="non-terminal residue" evidence="2">
    <location>
        <position position="1"/>
    </location>
</feature>
<reference evidence="2 3" key="1">
    <citation type="journal article" date="2019" name="Sci. Data">
        <title>Hybrid genome assembly and annotation of Danionella translucida.</title>
        <authorList>
            <person name="Kadobianskyi M."/>
            <person name="Schulze L."/>
            <person name="Schuelke M."/>
            <person name="Judkewitz B."/>
        </authorList>
    </citation>
    <scope>NUCLEOTIDE SEQUENCE [LARGE SCALE GENOMIC DNA]</scope>
    <source>
        <strain evidence="2 3">Bolton</strain>
    </source>
</reference>
<accession>A0A553QMT3</accession>
<dbReference type="EMBL" id="SRMA01025785">
    <property type="protein sequence ID" value="TRY91025.1"/>
    <property type="molecule type" value="Genomic_DNA"/>
</dbReference>
<feature type="region of interest" description="Disordered" evidence="1">
    <location>
        <begin position="1"/>
        <end position="32"/>
    </location>
</feature>
<dbReference type="Proteomes" id="UP000316079">
    <property type="component" value="Unassembled WGS sequence"/>
</dbReference>
<dbReference type="AlphaFoldDB" id="A0A553QMT3"/>
<proteinExistence type="predicted"/>
<keyword evidence="3" id="KW-1185">Reference proteome</keyword>
<feature type="compositionally biased region" description="Basic and acidic residues" evidence="1">
    <location>
        <begin position="19"/>
        <end position="32"/>
    </location>
</feature>
<comment type="caution">
    <text evidence="2">The sequence shown here is derived from an EMBL/GenBank/DDBJ whole genome shotgun (WGS) entry which is preliminary data.</text>
</comment>
<dbReference type="EMBL" id="SRMA01025785">
    <property type="protein sequence ID" value="TRY91028.1"/>
    <property type="molecule type" value="Genomic_DNA"/>
</dbReference>
<sequence>RKQTRHFPTIPLNPAGGGENREERRSEEEKGVAELCTPQGLLAVLLDYQSE</sequence>
<evidence type="ECO:0000313" key="2">
    <source>
        <dbReference type="EMBL" id="TRY91028.1"/>
    </source>
</evidence>
<organism evidence="2 3">
    <name type="scientific">Danionella cerebrum</name>
    <dbReference type="NCBI Taxonomy" id="2873325"/>
    <lineage>
        <taxon>Eukaryota</taxon>
        <taxon>Metazoa</taxon>
        <taxon>Chordata</taxon>
        <taxon>Craniata</taxon>
        <taxon>Vertebrata</taxon>
        <taxon>Euteleostomi</taxon>
        <taxon>Actinopterygii</taxon>
        <taxon>Neopterygii</taxon>
        <taxon>Teleostei</taxon>
        <taxon>Ostariophysi</taxon>
        <taxon>Cypriniformes</taxon>
        <taxon>Danionidae</taxon>
        <taxon>Danioninae</taxon>
        <taxon>Danionella</taxon>
    </lineage>
</organism>
<dbReference type="EMBL" id="SRMA01025785">
    <property type="protein sequence ID" value="TRY91027.1"/>
    <property type="molecule type" value="Genomic_DNA"/>
</dbReference>
<reference evidence="2" key="2">
    <citation type="submission" date="2019-04" db="EMBL/GenBank/DDBJ databases">
        <authorList>
            <person name="Kadobianskyi M."/>
            <person name="Schulze L."/>
            <person name="Schuelke M."/>
            <person name="Judkewitz B."/>
        </authorList>
    </citation>
    <scope>NUCLEOTIDE SEQUENCE</scope>
    <source>
        <strain evidence="2">Bolton</strain>
        <tissue evidence="2">Whole-body</tissue>
    </source>
</reference>
<protein>
    <submittedName>
        <fullName evidence="2">Uncharacterized protein</fullName>
    </submittedName>
</protein>
<dbReference type="EMBL" id="SRMA01025785">
    <property type="protein sequence ID" value="TRY91026.1"/>
    <property type="molecule type" value="Genomic_DNA"/>
</dbReference>
<evidence type="ECO:0000256" key="1">
    <source>
        <dbReference type="SAM" id="MobiDB-lite"/>
    </source>
</evidence>
<evidence type="ECO:0000313" key="3">
    <source>
        <dbReference type="Proteomes" id="UP000316079"/>
    </source>
</evidence>